<protein>
    <submittedName>
        <fullName evidence="1">HK97 gp10 family phage protein</fullName>
    </submittedName>
</protein>
<dbReference type="EMBL" id="CP093364">
    <property type="protein sequence ID" value="UQS85861.1"/>
    <property type="molecule type" value="Genomic_DNA"/>
</dbReference>
<accession>A0ABY4PKR1</accession>
<dbReference type="InterPro" id="IPR010064">
    <property type="entry name" value="HK97-gp10_tail"/>
</dbReference>
<geneLocation type="plasmid" evidence="1 2">
    <name>p2unnamed</name>
</geneLocation>
<dbReference type="RefSeq" id="WP_249511824.1">
    <property type="nucleotide sequence ID" value="NZ_CP093364.1"/>
</dbReference>
<keyword evidence="1" id="KW-0614">Plasmid</keyword>
<organism evidence="1 2">
    <name type="scientific">Apilactobacillus apisilvae</name>
    <dbReference type="NCBI Taxonomy" id="2923364"/>
    <lineage>
        <taxon>Bacteria</taxon>
        <taxon>Bacillati</taxon>
        <taxon>Bacillota</taxon>
        <taxon>Bacilli</taxon>
        <taxon>Lactobacillales</taxon>
        <taxon>Lactobacillaceae</taxon>
        <taxon>Apilactobacillus</taxon>
    </lineage>
</organism>
<dbReference type="Pfam" id="PF04883">
    <property type="entry name" value="HK97-gp10_like"/>
    <property type="match status" value="1"/>
</dbReference>
<name>A0ABY4PKR1_9LACO</name>
<reference evidence="1 2" key="1">
    <citation type="journal article" date="2022" name="Int. J. Syst. Evol. Microbiol.">
        <title>Apilactobacillus apisilvae sp. nov., Nicolia spurrieriana gen. nov. sp. nov., Bombilactobacillus folatiphilus sp. nov. and Bombilactobacillus thymidiniphilus sp. nov., four new lactic acid bacterial isolates from stingless bees Tetragonula carbonaria and Austroplebeia australis.</title>
        <authorList>
            <person name="Oliphant S.A."/>
            <person name="Watson-Haigh N.S."/>
            <person name="Sumby K.M."/>
            <person name="Gardner J."/>
            <person name="Groom S."/>
            <person name="Jiranek V."/>
        </authorList>
    </citation>
    <scope>NUCLEOTIDE SEQUENCE [LARGE SCALE GENOMIC DNA]</scope>
    <source>
        <strain evidence="1 2">SG5_A10</strain>
    </source>
</reference>
<sequence>MAFLELDSKAFENFAQRVNDKVNARTVFKSVGKEMQNLSDAEFKEVTTRTPTDTGALKNAWKKSGLMYSDGKFSFKLYNNTSYASFVENGHRTRGKDGSVGKGWVKGQFFLKGMVINYQNNLHAYWEPKFHEAVKDVMQ</sequence>
<gene>
    <name evidence="1" type="ORF">MOO46_07675</name>
</gene>
<proteinExistence type="predicted"/>
<evidence type="ECO:0000313" key="2">
    <source>
        <dbReference type="Proteomes" id="UP000831859"/>
    </source>
</evidence>
<evidence type="ECO:0000313" key="1">
    <source>
        <dbReference type="EMBL" id="UQS85861.1"/>
    </source>
</evidence>
<dbReference type="Proteomes" id="UP000831859">
    <property type="component" value="Plasmid p2unnamed"/>
</dbReference>
<keyword evidence="2" id="KW-1185">Reference proteome</keyword>